<evidence type="ECO:0000256" key="5">
    <source>
        <dbReference type="ARBA" id="ARBA00047590"/>
    </source>
</evidence>
<organism evidence="9 10">
    <name type="scientific">Nitrosomonas eutropha</name>
    <dbReference type="NCBI Taxonomy" id="916"/>
    <lineage>
        <taxon>Bacteria</taxon>
        <taxon>Pseudomonadati</taxon>
        <taxon>Pseudomonadota</taxon>
        <taxon>Betaproteobacteria</taxon>
        <taxon>Nitrosomonadales</taxon>
        <taxon>Nitrosomonadaceae</taxon>
        <taxon>Nitrosomonas</taxon>
    </lineage>
</organism>
<reference evidence="9 10" key="1">
    <citation type="submission" date="2016-10" db="EMBL/GenBank/DDBJ databases">
        <authorList>
            <person name="de Groot N.N."/>
        </authorList>
    </citation>
    <scope>NUCLEOTIDE SEQUENCE [LARGE SCALE GENOMIC DNA]</scope>
    <source>
        <strain evidence="9 10">Nm24</strain>
    </source>
</reference>
<name>A0A1I7F998_9PROT</name>
<dbReference type="InterPro" id="IPR000801">
    <property type="entry name" value="Esterase-like"/>
</dbReference>
<evidence type="ECO:0000256" key="1">
    <source>
        <dbReference type="ARBA" id="ARBA00005622"/>
    </source>
</evidence>
<evidence type="ECO:0000256" key="4">
    <source>
        <dbReference type="ARBA" id="ARBA00022801"/>
    </source>
</evidence>
<feature type="active site" description="Charge relay system" evidence="7">
    <location>
        <position position="151"/>
    </location>
</feature>
<evidence type="ECO:0000313" key="10">
    <source>
        <dbReference type="Proteomes" id="UP000183926"/>
    </source>
</evidence>
<comment type="function">
    <text evidence="8">Serine hydrolase involved in the detoxification of formaldehyde.</text>
</comment>
<dbReference type="InterPro" id="IPR029058">
    <property type="entry name" value="AB_hydrolase_fold"/>
</dbReference>
<keyword evidence="3 8" id="KW-0719">Serine esterase</keyword>
<evidence type="ECO:0000256" key="3">
    <source>
        <dbReference type="ARBA" id="ARBA00022487"/>
    </source>
</evidence>
<evidence type="ECO:0000256" key="6">
    <source>
        <dbReference type="NCBIfam" id="TIGR02821"/>
    </source>
</evidence>
<dbReference type="FunFam" id="3.40.50.1820:FF:000002">
    <property type="entry name" value="S-formylglutathione hydrolase"/>
    <property type="match status" value="1"/>
</dbReference>
<dbReference type="NCBIfam" id="TIGR02821">
    <property type="entry name" value="fghA_ester_D"/>
    <property type="match status" value="1"/>
</dbReference>
<dbReference type="Gene3D" id="3.40.50.1820">
    <property type="entry name" value="alpha/beta hydrolase"/>
    <property type="match status" value="1"/>
</dbReference>
<dbReference type="InterPro" id="IPR014186">
    <property type="entry name" value="S-formylglutathione_hydrol"/>
</dbReference>
<feature type="active site" description="Charge relay system" evidence="7">
    <location>
        <position position="260"/>
    </location>
</feature>
<dbReference type="EMBL" id="FPBL01000001">
    <property type="protein sequence ID" value="SFU32695.1"/>
    <property type="molecule type" value="Genomic_DNA"/>
</dbReference>
<dbReference type="GO" id="GO:0052689">
    <property type="term" value="F:carboxylic ester hydrolase activity"/>
    <property type="evidence" value="ECO:0007669"/>
    <property type="project" value="UniProtKB-KW"/>
</dbReference>
<proteinExistence type="inferred from homology"/>
<evidence type="ECO:0000256" key="7">
    <source>
        <dbReference type="PIRSR" id="PIRSR614186-1"/>
    </source>
</evidence>
<dbReference type="GO" id="GO:0018738">
    <property type="term" value="F:S-formylglutathione hydrolase activity"/>
    <property type="evidence" value="ECO:0007669"/>
    <property type="project" value="UniProtKB-UniRule"/>
</dbReference>
<dbReference type="AlphaFoldDB" id="A0A1I7F998"/>
<dbReference type="OrthoDB" id="9782200at2"/>
<evidence type="ECO:0000256" key="8">
    <source>
        <dbReference type="RuleBase" id="RU363068"/>
    </source>
</evidence>
<feature type="active site" description="Charge relay system" evidence="7">
    <location>
        <position position="227"/>
    </location>
</feature>
<dbReference type="PANTHER" id="PTHR10061">
    <property type="entry name" value="S-FORMYLGLUTATHIONE HYDROLASE"/>
    <property type="match status" value="1"/>
</dbReference>
<dbReference type="EC" id="3.1.2.12" evidence="2 6"/>
<keyword evidence="4 8" id="KW-0378">Hydrolase</keyword>
<evidence type="ECO:0000313" key="9">
    <source>
        <dbReference type="EMBL" id="SFU32695.1"/>
    </source>
</evidence>
<comment type="catalytic activity">
    <reaction evidence="5 8">
        <text>S-formylglutathione + H2O = formate + glutathione + H(+)</text>
        <dbReference type="Rhea" id="RHEA:14961"/>
        <dbReference type="ChEBI" id="CHEBI:15377"/>
        <dbReference type="ChEBI" id="CHEBI:15378"/>
        <dbReference type="ChEBI" id="CHEBI:15740"/>
        <dbReference type="ChEBI" id="CHEBI:57688"/>
        <dbReference type="ChEBI" id="CHEBI:57925"/>
        <dbReference type="EC" id="3.1.2.12"/>
    </reaction>
</comment>
<dbReference type="GO" id="GO:0046294">
    <property type="term" value="P:formaldehyde catabolic process"/>
    <property type="evidence" value="ECO:0007669"/>
    <property type="project" value="InterPro"/>
</dbReference>
<dbReference type="SUPFAM" id="SSF53474">
    <property type="entry name" value="alpha/beta-Hydrolases"/>
    <property type="match status" value="1"/>
</dbReference>
<dbReference type="GO" id="GO:0005829">
    <property type="term" value="C:cytosol"/>
    <property type="evidence" value="ECO:0007669"/>
    <property type="project" value="TreeGrafter"/>
</dbReference>
<dbReference type="Pfam" id="PF00756">
    <property type="entry name" value="Esterase"/>
    <property type="match status" value="1"/>
</dbReference>
<dbReference type="PANTHER" id="PTHR10061:SF0">
    <property type="entry name" value="S-FORMYLGLUTATHIONE HYDROLASE"/>
    <property type="match status" value="1"/>
</dbReference>
<protein>
    <recommendedName>
        <fullName evidence="2 6">S-formylglutathione hydrolase</fullName>
        <ecNumber evidence="2 6">3.1.2.12</ecNumber>
    </recommendedName>
</protein>
<sequence>MTIKLEIRSQHRCFGGLQSYYQHHSEIIGLPMRFSVYVPPEASEQRLPVLFFLAGLTCTEETFMIKAGAQRYAAELGLVLVSMDTSPRNTGISGEADDWEFGSGAGFYLDATESPWSKYFHMESYITQELHNIILSQFPVDPKRVGISGHSMGGHGALTLALRHPKLYRSVSAFAPIAAPIHCLWGQKAFSRYLGESPESWRKHDATALIESGHRLPTPLIDQGLDDPFLAEQLHPSYFEAACQQAGQPVILRRHAGYDHSYFFISTFIEDHLRHHHTLLTLDQIDSAG</sequence>
<gene>
    <name evidence="9" type="ORF">SAMN05216339_101354</name>
</gene>
<accession>A0A1I7F998</accession>
<dbReference type="RefSeq" id="WP_074926472.1">
    <property type="nucleotide sequence ID" value="NZ_FPBL01000001.1"/>
</dbReference>
<comment type="similarity">
    <text evidence="1 8">Belongs to the esterase D family.</text>
</comment>
<dbReference type="Proteomes" id="UP000183926">
    <property type="component" value="Unassembled WGS sequence"/>
</dbReference>
<evidence type="ECO:0000256" key="2">
    <source>
        <dbReference type="ARBA" id="ARBA00012479"/>
    </source>
</evidence>